<sequence length="78" mass="9318">KEKILLEEKLEDIKILNIRDGMKEDYFPLNKKRKVLTRDNLKEAKKVVLLYAECGCSDYRIEDTKEIISLFNKKEKIE</sequence>
<comment type="caution">
    <text evidence="1">The sequence shown here is derived from an EMBL/GenBank/DDBJ whole genome shotgun (WGS) entry which is preliminary data.</text>
</comment>
<gene>
    <name evidence="1" type="ORF">GMARGA_LOCUS10737</name>
</gene>
<feature type="non-terminal residue" evidence="1">
    <location>
        <position position="1"/>
    </location>
</feature>
<name>A0ABN7UVF4_GIGMA</name>
<reference evidence="1 2" key="1">
    <citation type="submission" date="2021-06" db="EMBL/GenBank/DDBJ databases">
        <authorList>
            <person name="Kallberg Y."/>
            <person name="Tangrot J."/>
            <person name="Rosling A."/>
        </authorList>
    </citation>
    <scope>NUCLEOTIDE SEQUENCE [LARGE SCALE GENOMIC DNA]</scope>
    <source>
        <strain evidence="1 2">120-4 pot B 10/14</strain>
    </source>
</reference>
<evidence type="ECO:0000313" key="2">
    <source>
        <dbReference type="Proteomes" id="UP000789901"/>
    </source>
</evidence>
<organism evidence="1 2">
    <name type="scientific">Gigaspora margarita</name>
    <dbReference type="NCBI Taxonomy" id="4874"/>
    <lineage>
        <taxon>Eukaryota</taxon>
        <taxon>Fungi</taxon>
        <taxon>Fungi incertae sedis</taxon>
        <taxon>Mucoromycota</taxon>
        <taxon>Glomeromycotina</taxon>
        <taxon>Glomeromycetes</taxon>
        <taxon>Diversisporales</taxon>
        <taxon>Gigasporaceae</taxon>
        <taxon>Gigaspora</taxon>
    </lineage>
</organism>
<keyword evidence="2" id="KW-1185">Reference proteome</keyword>
<protein>
    <submittedName>
        <fullName evidence="1">36322_t:CDS:1</fullName>
    </submittedName>
</protein>
<dbReference type="EMBL" id="CAJVQB010006080">
    <property type="protein sequence ID" value="CAG8676806.1"/>
    <property type="molecule type" value="Genomic_DNA"/>
</dbReference>
<proteinExistence type="predicted"/>
<accession>A0ABN7UVF4</accession>
<dbReference type="Proteomes" id="UP000789901">
    <property type="component" value="Unassembled WGS sequence"/>
</dbReference>
<evidence type="ECO:0000313" key="1">
    <source>
        <dbReference type="EMBL" id="CAG8676806.1"/>
    </source>
</evidence>